<dbReference type="GeneID" id="63759245"/>
<gene>
    <name evidence="2" type="ORF">ASPSYDRAFT_163523</name>
</gene>
<dbReference type="PANTHER" id="PTHR13622">
    <property type="entry name" value="THIAMIN PYROPHOSPHOKINASE"/>
    <property type="match status" value="1"/>
</dbReference>
<evidence type="ECO:0000313" key="2">
    <source>
        <dbReference type="EMBL" id="OJJ52881.1"/>
    </source>
</evidence>
<dbReference type="InterPro" id="IPR031804">
    <property type="entry name" value="DUF4743"/>
</dbReference>
<proteinExistence type="predicted"/>
<dbReference type="OrthoDB" id="10261522at2759"/>
<dbReference type="GO" id="GO:0044715">
    <property type="term" value="F:8-oxo-dGDP phosphatase activity"/>
    <property type="evidence" value="ECO:0007669"/>
    <property type="project" value="TreeGrafter"/>
</dbReference>
<reference evidence="3" key="1">
    <citation type="journal article" date="2017" name="Genome Biol.">
        <title>Comparative genomics reveals high biological diversity and specific adaptations in the industrially and medically important fungal genus Aspergillus.</title>
        <authorList>
            <person name="de Vries R.P."/>
            <person name="Riley R."/>
            <person name="Wiebenga A."/>
            <person name="Aguilar-Osorio G."/>
            <person name="Amillis S."/>
            <person name="Uchima C.A."/>
            <person name="Anderluh G."/>
            <person name="Asadollahi M."/>
            <person name="Askin M."/>
            <person name="Barry K."/>
            <person name="Battaglia E."/>
            <person name="Bayram O."/>
            <person name="Benocci T."/>
            <person name="Braus-Stromeyer S.A."/>
            <person name="Caldana C."/>
            <person name="Canovas D."/>
            <person name="Cerqueira G.C."/>
            <person name="Chen F."/>
            <person name="Chen W."/>
            <person name="Choi C."/>
            <person name="Clum A."/>
            <person name="Dos Santos R.A."/>
            <person name="Damasio A.R."/>
            <person name="Diallinas G."/>
            <person name="Emri T."/>
            <person name="Fekete E."/>
            <person name="Flipphi M."/>
            <person name="Freyberg S."/>
            <person name="Gallo A."/>
            <person name="Gournas C."/>
            <person name="Habgood R."/>
            <person name="Hainaut M."/>
            <person name="Harispe M.L."/>
            <person name="Henrissat B."/>
            <person name="Hilden K.S."/>
            <person name="Hope R."/>
            <person name="Hossain A."/>
            <person name="Karabika E."/>
            <person name="Karaffa L."/>
            <person name="Karanyi Z."/>
            <person name="Krasevec N."/>
            <person name="Kuo A."/>
            <person name="Kusch H."/>
            <person name="LaButti K."/>
            <person name="Lagendijk E.L."/>
            <person name="Lapidus A."/>
            <person name="Levasseur A."/>
            <person name="Lindquist E."/>
            <person name="Lipzen A."/>
            <person name="Logrieco A.F."/>
            <person name="MacCabe A."/>
            <person name="Maekelae M.R."/>
            <person name="Malavazi I."/>
            <person name="Melin P."/>
            <person name="Meyer V."/>
            <person name="Mielnichuk N."/>
            <person name="Miskei M."/>
            <person name="Molnar A.P."/>
            <person name="Mule G."/>
            <person name="Ngan C.Y."/>
            <person name="Orejas M."/>
            <person name="Orosz E."/>
            <person name="Ouedraogo J.P."/>
            <person name="Overkamp K.M."/>
            <person name="Park H.-S."/>
            <person name="Perrone G."/>
            <person name="Piumi F."/>
            <person name="Punt P.J."/>
            <person name="Ram A.F."/>
            <person name="Ramon A."/>
            <person name="Rauscher S."/>
            <person name="Record E."/>
            <person name="Riano-Pachon D.M."/>
            <person name="Robert V."/>
            <person name="Roehrig J."/>
            <person name="Ruller R."/>
            <person name="Salamov A."/>
            <person name="Salih N.S."/>
            <person name="Samson R.A."/>
            <person name="Sandor E."/>
            <person name="Sanguinetti M."/>
            <person name="Schuetze T."/>
            <person name="Sepcic K."/>
            <person name="Shelest E."/>
            <person name="Sherlock G."/>
            <person name="Sophianopoulou V."/>
            <person name="Squina F.M."/>
            <person name="Sun H."/>
            <person name="Susca A."/>
            <person name="Todd R.B."/>
            <person name="Tsang A."/>
            <person name="Unkles S.E."/>
            <person name="van de Wiele N."/>
            <person name="van Rossen-Uffink D."/>
            <person name="Oliveira J.V."/>
            <person name="Vesth T.C."/>
            <person name="Visser J."/>
            <person name="Yu J.-H."/>
            <person name="Zhou M."/>
            <person name="Andersen M.R."/>
            <person name="Archer D.B."/>
            <person name="Baker S.E."/>
            <person name="Benoit I."/>
            <person name="Brakhage A.A."/>
            <person name="Braus G.H."/>
            <person name="Fischer R."/>
            <person name="Frisvad J.C."/>
            <person name="Goldman G.H."/>
            <person name="Houbraken J."/>
            <person name="Oakley B."/>
            <person name="Pocsi I."/>
            <person name="Scazzocchio C."/>
            <person name="Seiboth B."/>
            <person name="vanKuyk P.A."/>
            <person name="Wortman J."/>
            <person name="Dyer P.S."/>
            <person name="Grigoriev I.V."/>
        </authorList>
    </citation>
    <scope>NUCLEOTIDE SEQUENCE [LARGE SCALE GENOMIC DNA]</scope>
    <source>
        <strain evidence="3">CBS 593.65</strain>
    </source>
</reference>
<protein>
    <recommendedName>
        <fullName evidence="1">Nudix hydrolase domain-containing protein</fullName>
    </recommendedName>
</protein>
<dbReference type="PANTHER" id="PTHR13622:SF13">
    <property type="entry name" value="NUDIX HYDROLASE DOMAIN-CONTAINING PROTEIN"/>
    <property type="match status" value="1"/>
</dbReference>
<accession>A0A1L9T0M7</accession>
<organism evidence="2 3">
    <name type="scientific">Aspergillus sydowii CBS 593.65</name>
    <dbReference type="NCBI Taxonomy" id="1036612"/>
    <lineage>
        <taxon>Eukaryota</taxon>
        <taxon>Fungi</taxon>
        <taxon>Dikarya</taxon>
        <taxon>Ascomycota</taxon>
        <taxon>Pezizomycotina</taxon>
        <taxon>Eurotiomycetes</taxon>
        <taxon>Eurotiomycetidae</taxon>
        <taxon>Eurotiales</taxon>
        <taxon>Aspergillaceae</taxon>
        <taxon>Aspergillus</taxon>
        <taxon>Aspergillus subgen. Nidulantes</taxon>
    </lineage>
</organism>
<name>A0A1L9T0M7_9EURO</name>
<dbReference type="VEuPathDB" id="FungiDB:ASPSYDRAFT_163523"/>
<dbReference type="PROSITE" id="PS51462">
    <property type="entry name" value="NUDIX"/>
    <property type="match status" value="1"/>
</dbReference>
<dbReference type="CDD" id="cd03676">
    <property type="entry name" value="NUDIX_Tnr3_like"/>
    <property type="match status" value="1"/>
</dbReference>
<dbReference type="RefSeq" id="XP_040696687.1">
    <property type="nucleotide sequence ID" value="XM_040843172.1"/>
</dbReference>
<keyword evidence="3" id="KW-1185">Reference proteome</keyword>
<dbReference type="InterPro" id="IPR015797">
    <property type="entry name" value="NUDIX_hydrolase-like_dom_sf"/>
</dbReference>
<dbReference type="FunFam" id="3.90.79.10:FF:000019">
    <property type="entry name" value="Thiamin pyrophosphokinase, putative"/>
    <property type="match status" value="1"/>
</dbReference>
<dbReference type="AlphaFoldDB" id="A0A1L9T0M7"/>
<evidence type="ECO:0000313" key="3">
    <source>
        <dbReference type="Proteomes" id="UP000184356"/>
    </source>
</evidence>
<dbReference type="STRING" id="1036612.A0A1L9T0M7"/>
<sequence length="321" mass="36188">MAKTILDIVKECDNFPSHNEPTLQSEALSGSYAFRVNGCQAILGYILPNIVEKMHWSESWVINHQEERTVTLATPANATPEMRSYVVKETLQVTRQLGTTELLKGWRGERFPVYGPDGETLLEMERCASALFGIVTYGVQLIAYVRDEQGMRLWISRRSEKKQTYAGMLDTTAAGGLVAGKLPIEGVICEAQEEASIPEDVLRERVRPMSTLTYFHIRGDKAGGEVGLFQPEVEYTYELELDQDVVPQPRDSEVEGVQLYTVEEVLSVLRKGRFKPNSAIVIVEFLIRHGILNEHTEEDYAEILLHLHRALEIPLCILPSI</sequence>
<evidence type="ECO:0000259" key="1">
    <source>
        <dbReference type="PROSITE" id="PS51462"/>
    </source>
</evidence>
<dbReference type="Proteomes" id="UP000184356">
    <property type="component" value="Unassembled WGS sequence"/>
</dbReference>
<dbReference type="Gene3D" id="3.90.79.10">
    <property type="entry name" value="Nucleoside Triphosphate Pyrophosphohydrolase"/>
    <property type="match status" value="1"/>
</dbReference>
<dbReference type="Pfam" id="PF00293">
    <property type="entry name" value="NUDIX"/>
    <property type="match status" value="1"/>
</dbReference>
<dbReference type="Pfam" id="PF15916">
    <property type="entry name" value="DUF4743"/>
    <property type="match status" value="1"/>
</dbReference>
<feature type="domain" description="Nudix hydrolase" evidence="1">
    <location>
        <begin position="136"/>
        <end position="282"/>
    </location>
</feature>
<dbReference type="EMBL" id="KV878599">
    <property type="protein sequence ID" value="OJJ52881.1"/>
    <property type="molecule type" value="Genomic_DNA"/>
</dbReference>
<dbReference type="InterPro" id="IPR000086">
    <property type="entry name" value="NUDIX_hydrolase_dom"/>
</dbReference>
<dbReference type="SUPFAM" id="SSF55811">
    <property type="entry name" value="Nudix"/>
    <property type="match status" value="1"/>
</dbReference>